<keyword evidence="7" id="KW-1185">Reference proteome</keyword>
<keyword evidence="4" id="KW-0788">Thiol protease</keyword>
<gene>
    <name evidence="6" type="primary">SENP2</name>
    <name evidence="6" type="ORF">BLAG_LOCUS9126</name>
</gene>
<dbReference type="GO" id="GO:0016926">
    <property type="term" value="P:protein desumoylation"/>
    <property type="evidence" value="ECO:0007669"/>
    <property type="project" value="TreeGrafter"/>
</dbReference>
<dbReference type="SUPFAM" id="SSF54001">
    <property type="entry name" value="Cysteine proteinases"/>
    <property type="match status" value="1"/>
</dbReference>
<organism evidence="6 7">
    <name type="scientific">Branchiostoma lanceolatum</name>
    <name type="common">Common lancelet</name>
    <name type="synonym">Amphioxus lanceolatum</name>
    <dbReference type="NCBI Taxonomy" id="7740"/>
    <lineage>
        <taxon>Eukaryota</taxon>
        <taxon>Metazoa</taxon>
        <taxon>Chordata</taxon>
        <taxon>Cephalochordata</taxon>
        <taxon>Leptocardii</taxon>
        <taxon>Amphioxiformes</taxon>
        <taxon>Branchiostomatidae</taxon>
        <taxon>Branchiostoma</taxon>
    </lineage>
</organism>
<proteinExistence type="inferred from homology"/>
<dbReference type="PANTHER" id="PTHR12606">
    <property type="entry name" value="SENTRIN/SUMO-SPECIFIC PROTEASE"/>
    <property type="match status" value="1"/>
</dbReference>
<comment type="similarity">
    <text evidence="1">Belongs to the peptidase C48 family.</text>
</comment>
<dbReference type="InterPro" id="IPR038765">
    <property type="entry name" value="Papain-like_cys_pep_sf"/>
</dbReference>
<dbReference type="Proteomes" id="UP000838412">
    <property type="component" value="Chromosome 16"/>
</dbReference>
<dbReference type="Gene3D" id="3.40.395.10">
    <property type="entry name" value="Adenoviral Proteinase, Chain A"/>
    <property type="match status" value="1"/>
</dbReference>
<dbReference type="OrthoDB" id="1939479at2759"/>
<feature type="domain" description="Ubiquitin-like protease family profile" evidence="5">
    <location>
        <begin position="155"/>
        <end position="296"/>
    </location>
</feature>
<dbReference type="GO" id="GO:0016929">
    <property type="term" value="F:deSUMOylase activity"/>
    <property type="evidence" value="ECO:0007669"/>
    <property type="project" value="TreeGrafter"/>
</dbReference>
<evidence type="ECO:0000256" key="3">
    <source>
        <dbReference type="ARBA" id="ARBA00022801"/>
    </source>
</evidence>
<evidence type="ECO:0000313" key="6">
    <source>
        <dbReference type="EMBL" id="CAH1247473.1"/>
    </source>
</evidence>
<dbReference type="Pfam" id="PF02902">
    <property type="entry name" value="Peptidase_C48"/>
    <property type="match status" value="1"/>
</dbReference>
<keyword evidence="3" id="KW-0378">Hydrolase</keyword>
<protein>
    <submittedName>
        <fullName evidence="6">SENP2 protein</fullName>
    </submittedName>
</protein>
<evidence type="ECO:0000256" key="4">
    <source>
        <dbReference type="ARBA" id="ARBA00022807"/>
    </source>
</evidence>
<evidence type="ECO:0000259" key="5">
    <source>
        <dbReference type="PROSITE" id="PS50600"/>
    </source>
</evidence>
<keyword evidence="2" id="KW-0645">Protease</keyword>
<dbReference type="AlphaFoldDB" id="A0A8J9Z5B8"/>
<accession>A0A8J9Z5B8</accession>
<name>A0A8J9Z5B8_BRALA</name>
<evidence type="ECO:0000313" key="7">
    <source>
        <dbReference type="Proteomes" id="UP000838412"/>
    </source>
</evidence>
<dbReference type="PROSITE" id="PS50600">
    <property type="entry name" value="ULP_PROTEASE"/>
    <property type="match status" value="1"/>
</dbReference>
<sequence length="296" mass="34012">MYLASVKDELSSMMQEMTSHAPHDQALPLRSPKKRKREIIPDNLHCLPTFPPKHPFTKRVGHHAEEMRSTLQVNISVERGEKAPKLEDCELETVIDSILEYETVLDSTLEAEAVVDPVVAAVAPAAVVDPVEVAVDPVAVSEPQHNPIVANGFGYDLRKNDVRSLQGNNWLNDRIINVYMKLIVDRGNRLGPLKLLSMDTFFYTELMRYGSRSPETMQWSREFDLSRDLIFVPVHLGNHWCLANIPKQRNCYDCGVFCCKFAQYRCSQNGIMNFTQDDMPRFRRQMEWEILHQQLL</sequence>
<dbReference type="PANTHER" id="PTHR12606:SF141">
    <property type="entry name" value="GH15225P-RELATED"/>
    <property type="match status" value="1"/>
</dbReference>
<dbReference type="GO" id="GO:0006508">
    <property type="term" value="P:proteolysis"/>
    <property type="evidence" value="ECO:0007669"/>
    <property type="project" value="UniProtKB-KW"/>
</dbReference>
<evidence type="ECO:0000256" key="1">
    <source>
        <dbReference type="ARBA" id="ARBA00005234"/>
    </source>
</evidence>
<dbReference type="EMBL" id="OV696701">
    <property type="protein sequence ID" value="CAH1247473.1"/>
    <property type="molecule type" value="Genomic_DNA"/>
</dbReference>
<dbReference type="InterPro" id="IPR003653">
    <property type="entry name" value="Peptidase_C48_C"/>
</dbReference>
<evidence type="ECO:0000256" key="2">
    <source>
        <dbReference type="ARBA" id="ARBA00022670"/>
    </source>
</evidence>
<reference evidence="6" key="1">
    <citation type="submission" date="2022-01" db="EMBL/GenBank/DDBJ databases">
        <authorList>
            <person name="Braso-Vives M."/>
        </authorList>
    </citation>
    <scope>NUCLEOTIDE SEQUENCE</scope>
</reference>
<dbReference type="Gene3D" id="1.10.418.20">
    <property type="match status" value="1"/>
</dbReference>
<dbReference type="GO" id="GO:0005634">
    <property type="term" value="C:nucleus"/>
    <property type="evidence" value="ECO:0007669"/>
    <property type="project" value="TreeGrafter"/>
</dbReference>